<dbReference type="EMBL" id="JAVBZS010000024">
    <property type="protein sequence ID" value="MDP8590206.1"/>
    <property type="molecule type" value="Genomic_DNA"/>
</dbReference>
<evidence type="ECO:0000313" key="2">
    <source>
        <dbReference type="Proteomes" id="UP001238215"/>
    </source>
</evidence>
<dbReference type="RefSeq" id="WP_193796454.1">
    <property type="nucleotide sequence ID" value="NZ_JAVBZS010000024.1"/>
</dbReference>
<gene>
    <name evidence="1" type="ORF">RAN64_09245</name>
</gene>
<comment type="caution">
    <text evidence="1">The sequence shown here is derived from an EMBL/GenBank/DDBJ whole genome shotgun (WGS) entry which is preliminary data.</text>
</comment>
<proteinExistence type="predicted"/>
<name>A0AAJ1SS73_9ENTE</name>
<keyword evidence="2" id="KW-1185">Reference proteome</keyword>
<reference evidence="1 2" key="1">
    <citation type="submission" date="2023-08" db="EMBL/GenBank/DDBJ databases">
        <title>Whole genome sequencing of Enterococcus.</title>
        <authorList>
            <person name="Kaptchouang Tchatchouang C.D."/>
            <person name="Ateba C.N."/>
        </authorList>
    </citation>
    <scope>NUCLEOTIDE SEQUENCE [LARGE SCALE GENOMIC DNA]</scope>
    <source>
        <strain evidence="1 2">ENT3_CNKT_NWU</strain>
    </source>
</reference>
<evidence type="ECO:0000313" key="1">
    <source>
        <dbReference type="EMBL" id="MDP8590206.1"/>
    </source>
</evidence>
<sequence>MDISDTPYSQELIASSKLIGEIIAPSLNVVNAIEPALEQAKRIIARQDALIASRATLNDPFIQIVEKRNKSIANMIPPSVFAIQKQLDSPSFNIAKKVAATMPKPYFSDISKITEKFVVDMSKYDFRVGVATQELEKAFASEPEVSTKNLLFKDTSNPSDEFEAKFFDILNEQRKVLDDSIKLFEEINTAKNKDITNEPSEKQQDSPAFYKDKMWYAEEIASDLLSLVVSAIFVNVTSDDPSNTLIIAFLLGCLLRFIKPNN</sequence>
<dbReference type="AlphaFoldDB" id="A0AAJ1SS73"/>
<accession>A0AAJ1SS73</accession>
<dbReference type="Proteomes" id="UP001238215">
    <property type="component" value="Unassembled WGS sequence"/>
</dbReference>
<organism evidence="1 2">
    <name type="scientific">Enterococcus lactis</name>
    <dbReference type="NCBI Taxonomy" id="357441"/>
    <lineage>
        <taxon>Bacteria</taxon>
        <taxon>Bacillati</taxon>
        <taxon>Bacillota</taxon>
        <taxon>Bacilli</taxon>
        <taxon>Lactobacillales</taxon>
        <taxon>Enterococcaceae</taxon>
        <taxon>Enterococcus</taxon>
    </lineage>
</organism>
<protein>
    <submittedName>
        <fullName evidence="1">Uncharacterized protein</fullName>
    </submittedName>
</protein>